<accession>A0AAN6PW60</accession>
<evidence type="ECO:0000313" key="3">
    <source>
        <dbReference type="Proteomes" id="UP001305647"/>
    </source>
</evidence>
<evidence type="ECO:0008006" key="4">
    <source>
        <dbReference type="Google" id="ProtNLM"/>
    </source>
</evidence>
<evidence type="ECO:0000313" key="2">
    <source>
        <dbReference type="EMBL" id="KAK4098903.1"/>
    </source>
</evidence>
<dbReference type="AlphaFoldDB" id="A0AAN6PW60"/>
<dbReference type="Proteomes" id="UP001305647">
    <property type="component" value="Unassembled WGS sequence"/>
</dbReference>
<gene>
    <name evidence="2" type="ORF">N658DRAFT_509159</name>
</gene>
<feature type="region of interest" description="Disordered" evidence="1">
    <location>
        <begin position="445"/>
        <end position="465"/>
    </location>
</feature>
<organism evidence="2 3">
    <name type="scientific">Parathielavia hyrcaniae</name>
    <dbReference type="NCBI Taxonomy" id="113614"/>
    <lineage>
        <taxon>Eukaryota</taxon>
        <taxon>Fungi</taxon>
        <taxon>Dikarya</taxon>
        <taxon>Ascomycota</taxon>
        <taxon>Pezizomycotina</taxon>
        <taxon>Sordariomycetes</taxon>
        <taxon>Sordariomycetidae</taxon>
        <taxon>Sordariales</taxon>
        <taxon>Chaetomiaceae</taxon>
        <taxon>Parathielavia</taxon>
    </lineage>
</organism>
<keyword evidence="3" id="KW-1185">Reference proteome</keyword>
<dbReference type="EMBL" id="MU863654">
    <property type="protein sequence ID" value="KAK4098903.1"/>
    <property type="molecule type" value="Genomic_DNA"/>
</dbReference>
<sequence length="465" mass="52297">MALIDRLPTELLSGTCTQLEPADVLALRLASRDLSAKSFDHFASRFFASLQLLVTSVNLDRLKDIASHPVLGTCVREVRITPALFEGSYDLSIDQYHLRMHWSLYYRCHSTRRATSSASSDSEEGQTRYAAYRAAVADHLGIATTPVLRRVLEHAFERFPNLQSVGLKHCNPWGATIGVGQINWTRPDIKCRGWRALAEASGCDPADAWDDRQPFPPGTPSVRSHVFSLMAMVAVRRKIDILDTCGGFCGGLILGDHQLWLTRSQWDSPPSSDEAFESVLEILITAASNLTTLQFSLRMSYRPRHFEWAAQRGQFSKLSVLSIKHVHTSPKHLEKFLLSAAPTLISLKLSLVRLSSATELGDGDTDAGGQRAWRRVWDFLWDNVSLEHAYFSFLYYGPSCNRAIVVDRLHGHRGSPPLVDRWDEALFDAELAKVSFRDWIDQMDVEPERDSDSEGESYTGFEMHD</sequence>
<proteinExistence type="predicted"/>
<evidence type="ECO:0000256" key="1">
    <source>
        <dbReference type="SAM" id="MobiDB-lite"/>
    </source>
</evidence>
<comment type="caution">
    <text evidence="2">The sequence shown here is derived from an EMBL/GenBank/DDBJ whole genome shotgun (WGS) entry which is preliminary data.</text>
</comment>
<reference evidence="2" key="2">
    <citation type="submission" date="2023-05" db="EMBL/GenBank/DDBJ databases">
        <authorList>
            <consortium name="Lawrence Berkeley National Laboratory"/>
            <person name="Steindorff A."/>
            <person name="Hensen N."/>
            <person name="Bonometti L."/>
            <person name="Westerberg I."/>
            <person name="Brannstrom I.O."/>
            <person name="Guillou S."/>
            <person name="Cros-Aarteil S."/>
            <person name="Calhoun S."/>
            <person name="Haridas S."/>
            <person name="Kuo A."/>
            <person name="Mondo S."/>
            <person name="Pangilinan J."/>
            <person name="Riley R."/>
            <person name="Labutti K."/>
            <person name="Andreopoulos B."/>
            <person name="Lipzen A."/>
            <person name="Chen C."/>
            <person name="Yanf M."/>
            <person name="Daum C."/>
            <person name="Ng V."/>
            <person name="Clum A."/>
            <person name="Ohm R."/>
            <person name="Martin F."/>
            <person name="Silar P."/>
            <person name="Natvig D."/>
            <person name="Lalanne C."/>
            <person name="Gautier V."/>
            <person name="Ament-Velasquez S.L."/>
            <person name="Kruys A."/>
            <person name="Hutchinson M.I."/>
            <person name="Powell A.J."/>
            <person name="Barry K."/>
            <person name="Miller A.N."/>
            <person name="Grigoriev I.V."/>
            <person name="Debuchy R."/>
            <person name="Gladieux P."/>
            <person name="Thoren M.H."/>
            <person name="Johannesson H."/>
        </authorList>
    </citation>
    <scope>NUCLEOTIDE SEQUENCE</scope>
    <source>
        <strain evidence="2">CBS 757.83</strain>
    </source>
</reference>
<reference evidence="2" key="1">
    <citation type="journal article" date="2023" name="Mol. Phylogenet. Evol.">
        <title>Genome-scale phylogeny and comparative genomics of the fungal order Sordariales.</title>
        <authorList>
            <person name="Hensen N."/>
            <person name="Bonometti L."/>
            <person name="Westerberg I."/>
            <person name="Brannstrom I.O."/>
            <person name="Guillou S."/>
            <person name="Cros-Aarteil S."/>
            <person name="Calhoun S."/>
            <person name="Haridas S."/>
            <person name="Kuo A."/>
            <person name="Mondo S."/>
            <person name="Pangilinan J."/>
            <person name="Riley R."/>
            <person name="LaButti K."/>
            <person name="Andreopoulos B."/>
            <person name="Lipzen A."/>
            <person name="Chen C."/>
            <person name="Yan M."/>
            <person name="Daum C."/>
            <person name="Ng V."/>
            <person name="Clum A."/>
            <person name="Steindorff A."/>
            <person name="Ohm R.A."/>
            <person name="Martin F."/>
            <person name="Silar P."/>
            <person name="Natvig D.O."/>
            <person name="Lalanne C."/>
            <person name="Gautier V."/>
            <person name="Ament-Velasquez S.L."/>
            <person name="Kruys A."/>
            <person name="Hutchinson M.I."/>
            <person name="Powell A.J."/>
            <person name="Barry K."/>
            <person name="Miller A.N."/>
            <person name="Grigoriev I.V."/>
            <person name="Debuchy R."/>
            <person name="Gladieux P."/>
            <person name="Hiltunen Thoren M."/>
            <person name="Johannesson H."/>
        </authorList>
    </citation>
    <scope>NUCLEOTIDE SEQUENCE</scope>
    <source>
        <strain evidence="2">CBS 757.83</strain>
    </source>
</reference>
<protein>
    <recommendedName>
        <fullName evidence="4">F-box domain-containing protein</fullName>
    </recommendedName>
</protein>
<name>A0AAN6PW60_9PEZI</name>